<feature type="region of interest" description="Disordered" evidence="1">
    <location>
        <begin position="31"/>
        <end position="109"/>
    </location>
</feature>
<keyword evidence="3" id="KW-1185">Reference proteome</keyword>
<feature type="non-terminal residue" evidence="2">
    <location>
        <position position="109"/>
    </location>
</feature>
<dbReference type="AlphaFoldDB" id="A0A6A6X0R9"/>
<feature type="compositionally biased region" description="Basic and acidic residues" evidence="1">
    <location>
        <begin position="67"/>
        <end position="92"/>
    </location>
</feature>
<reference evidence="2" key="1">
    <citation type="journal article" date="2020" name="Stud. Mycol.">
        <title>101 Dothideomycetes genomes: a test case for predicting lifestyles and emergence of pathogens.</title>
        <authorList>
            <person name="Haridas S."/>
            <person name="Albert R."/>
            <person name="Binder M."/>
            <person name="Bloem J."/>
            <person name="Labutti K."/>
            <person name="Salamov A."/>
            <person name="Andreopoulos B."/>
            <person name="Baker S."/>
            <person name="Barry K."/>
            <person name="Bills G."/>
            <person name="Bluhm B."/>
            <person name="Cannon C."/>
            <person name="Castanera R."/>
            <person name="Culley D."/>
            <person name="Daum C."/>
            <person name="Ezra D."/>
            <person name="Gonzalez J."/>
            <person name="Henrissat B."/>
            <person name="Kuo A."/>
            <person name="Liang C."/>
            <person name="Lipzen A."/>
            <person name="Lutzoni F."/>
            <person name="Magnuson J."/>
            <person name="Mondo S."/>
            <person name="Nolan M."/>
            <person name="Ohm R."/>
            <person name="Pangilinan J."/>
            <person name="Park H.-J."/>
            <person name="Ramirez L."/>
            <person name="Alfaro M."/>
            <person name="Sun H."/>
            <person name="Tritt A."/>
            <person name="Yoshinaga Y."/>
            <person name="Zwiers L.-H."/>
            <person name="Turgeon B."/>
            <person name="Goodwin S."/>
            <person name="Spatafora J."/>
            <person name="Crous P."/>
            <person name="Grigoriev I."/>
        </authorList>
    </citation>
    <scope>NUCLEOTIDE SEQUENCE</scope>
    <source>
        <strain evidence="2">CBS 109.77</strain>
    </source>
</reference>
<evidence type="ECO:0000256" key="1">
    <source>
        <dbReference type="SAM" id="MobiDB-lite"/>
    </source>
</evidence>
<sequence>MTERIPEHEQSNYEIFRECVSVPVLKALAVPAEKPKRRREKKRGGRGLGIKTGRKSLKAGNDGDGDVNGREGPENDANNHHEKKEEVEKPDVAEDSNDAEDLGDFIDVR</sequence>
<protein>
    <submittedName>
        <fullName evidence="2">Uncharacterized protein</fullName>
    </submittedName>
</protein>
<feature type="compositionally biased region" description="Basic residues" evidence="1">
    <location>
        <begin position="35"/>
        <end position="45"/>
    </location>
</feature>
<dbReference type="EMBL" id="MU002116">
    <property type="protein sequence ID" value="KAF2789753.1"/>
    <property type="molecule type" value="Genomic_DNA"/>
</dbReference>
<dbReference type="OrthoDB" id="4850648at2759"/>
<dbReference type="Proteomes" id="UP000799757">
    <property type="component" value="Unassembled WGS sequence"/>
</dbReference>
<name>A0A6A6X0R9_9PLEO</name>
<evidence type="ECO:0000313" key="2">
    <source>
        <dbReference type="EMBL" id="KAF2789753.1"/>
    </source>
</evidence>
<gene>
    <name evidence="2" type="ORF">K505DRAFT_89894</name>
</gene>
<evidence type="ECO:0000313" key="3">
    <source>
        <dbReference type="Proteomes" id="UP000799757"/>
    </source>
</evidence>
<accession>A0A6A6X0R9</accession>
<organism evidence="2 3">
    <name type="scientific">Melanomma pulvis-pyrius CBS 109.77</name>
    <dbReference type="NCBI Taxonomy" id="1314802"/>
    <lineage>
        <taxon>Eukaryota</taxon>
        <taxon>Fungi</taxon>
        <taxon>Dikarya</taxon>
        <taxon>Ascomycota</taxon>
        <taxon>Pezizomycotina</taxon>
        <taxon>Dothideomycetes</taxon>
        <taxon>Pleosporomycetidae</taxon>
        <taxon>Pleosporales</taxon>
        <taxon>Melanommataceae</taxon>
        <taxon>Melanomma</taxon>
    </lineage>
</organism>
<feature type="compositionally biased region" description="Acidic residues" evidence="1">
    <location>
        <begin position="93"/>
        <end position="109"/>
    </location>
</feature>
<proteinExistence type="predicted"/>